<sequence>MLNESAVKSYLKDKFKDAFYVEITRLGAGVHGAGFLIEIQTEQGISQYVVKGLFPEGLGHDYPSDRAQVFLLDLETYNELPRHAKAIDVLAEMPDGSIKSIGGGKEYYLLMERVEGRDYFNDLREFSKKQGLEQADIKKIKAMTSYLSDIHSVKKDSRSLYLRKIRDIIGHGECLMGVFDIYPEGVLSYEDMAEIEKMCIDWRARLKSKTHRLCQIHGDFHPGNIWFKGVRDIDFVLLDRSRGPFGDAADDVTALCINYIFFSVMYYGDVRGAYLEGLNLFLEEYIKQTNDNELLEVVAPFFAFRGAVVANPVFYPELTEDARNKIFRFIRFVLSSERFDINRVNSYMAD</sequence>
<name>A0A5J4KZG3_9ZZZZ</name>
<dbReference type="SUPFAM" id="SSF56112">
    <property type="entry name" value="Protein kinase-like (PK-like)"/>
    <property type="match status" value="1"/>
</dbReference>
<dbReference type="EMBL" id="BLAB01000001">
    <property type="protein sequence ID" value="GER93375.1"/>
    <property type="molecule type" value="Genomic_DNA"/>
</dbReference>
<dbReference type="Gene3D" id="3.90.1200.10">
    <property type="match status" value="1"/>
</dbReference>
<protein>
    <submittedName>
        <fullName evidence="1">Aminoglycoside phosphotransferase</fullName>
    </submittedName>
</protein>
<proteinExistence type="predicted"/>
<evidence type="ECO:0000313" key="1">
    <source>
        <dbReference type="EMBL" id="GER93375.1"/>
    </source>
</evidence>
<dbReference type="AlphaFoldDB" id="A0A5J4KZG3"/>
<organism evidence="1">
    <name type="scientific">hot springs metagenome</name>
    <dbReference type="NCBI Taxonomy" id="433727"/>
    <lineage>
        <taxon>unclassified sequences</taxon>
        <taxon>metagenomes</taxon>
        <taxon>ecological metagenomes</taxon>
    </lineage>
</organism>
<gene>
    <name evidence="1" type="ORF">A45J_1114</name>
</gene>
<accession>A0A5J4KZG3</accession>
<dbReference type="InterPro" id="IPR011009">
    <property type="entry name" value="Kinase-like_dom_sf"/>
</dbReference>
<keyword evidence="1" id="KW-0808">Transferase</keyword>
<reference evidence="1" key="1">
    <citation type="submission" date="2019-10" db="EMBL/GenBank/DDBJ databases">
        <title>Metagenomic sequencing of thiosulfate-disproportionating enrichment culture.</title>
        <authorList>
            <person name="Umezawa K."/>
            <person name="Kojima H."/>
            <person name="Fukui M."/>
        </authorList>
    </citation>
    <scope>NUCLEOTIDE SEQUENCE</scope>
    <source>
        <strain evidence="1">45J</strain>
    </source>
</reference>
<comment type="caution">
    <text evidence="1">The sequence shown here is derived from an EMBL/GenBank/DDBJ whole genome shotgun (WGS) entry which is preliminary data.</text>
</comment>
<dbReference type="GO" id="GO:0016740">
    <property type="term" value="F:transferase activity"/>
    <property type="evidence" value="ECO:0007669"/>
    <property type="project" value="UniProtKB-KW"/>
</dbReference>